<dbReference type="PROSITE" id="PS51792">
    <property type="entry name" value="YIPPEE"/>
    <property type="match status" value="1"/>
</dbReference>
<evidence type="ECO:0000313" key="3">
    <source>
        <dbReference type="Proteomes" id="UP000308267"/>
    </source>
</evidence>
<name>A0A4S2KYL7_OPIFE</name>
<sequence>MRIILKDYFRKISSSGPEFGMVKTFQVYLGAHGHNSSRSASSNSSCSNSSEDDRTYSCVHCRAHLARHQDLISKSFQGSQGRAYLFEMVVNVSCGKPEERLLLTDISSSCCPAHVIPIRVTWEIMTKPEYRSSGLFCIMDGSNGGDSKGNLRLTLLSNLIRSTLKHHISNDEQSKSSDDMECANFLTSFWISSFHTSQE</sequence>
<dbReference type="EMBL" id="SJOL01009921">
    <property type="protein sequence ID" value="TGZ54776.1"/>
    <property type="molecule type" value="Genomic_DNA"/>
</dbReference>
<evidence type="ECO:0000313" key="2">
    <source>
        <dbReference type="EMBL" id="TGZ54776.1"/>
    </source>
</evidence>
<feature type="domain" description="Yippee" evidence="1">
    <location>
        <begin position="54"/>
        <end position="147"/>
    </location>
</feature>
<gene>
    <name evidence="2" type="ORF">CRM22_010556</name>
</gene>
<dbReference type="PANTHER" id="PTHR13848">
    <property type="entry name" value="PROTEIN YIPPEE-LIKE CG15309-RELATED"/>
    <property type="match status" value="1"/>
</dbReference>
<dbReference type="Proteomes" id="UP000308267">
    <property type="component" value="Unassembled WGS sequence"/>
</dbReference>
<organism evidence="2 3">
    <name type="scientific">Opisthorchis felineus</name>
    <dbReference type="NCBI Taxonomy" id="147828"/>
    <lineage>
        <taxon>Eukaryota</taxon>
        <taxon>Metazoa</taxon>
        <taxon>Spiralia</taxon>
        <taxon>Lophotrochozoa</taxon>
        <taxon>Platyhelminthes</taxon>
        <taxon>Trematoda</taxon>
        <taxon>Digenea</taxon>
        <taxon>Opisthorchiida</taxon>
        <taxon>Opisthorchiata</taxon>
        <taxon>Opisthorchiidae</taxon>
        <taxon>Opisthorchis</taxon>
    </lineage>
</organism>
<evidence type="ECO:0000259" key="1">
    <source>
        <dbReference type="PROSITE" id="PS51792"/>
    </source>
</evidence>
<keyword evidence="3" id="KW-1185">Reference proteome</keyword>
<protein>
    <recommendedName>
        <fullName evidence="1">Yippee domain-containing protein</fullName>
    </recommendedName>
</protein>
<dbReference type="STRING" id="147828.A0A4S2KYL7"/>
<reference evidence="2 3" key="1">
    <citation type="journal article" date="2019" name="BMC Genomics">
        <title>New insights from Opisthorchis felineus genome: update on genomics of the epidemiologically important liver flukes.</title>
        <authorList>
            <person name="Ershov N.I."/>
            <person name="Mordvinov V.A."/>
            <person name="Prokhortchouk E.B."/>
            <person name="Pakharukova M.Y."/>
            <person name="Gunbin K.V."/>
            <person name="Ustyantsev K."/>
            <person name="Genaev M.A."/>
            <person name="Blinov A.G."/>
            <person name="Mazur A."/>
            <person name="Boulygina E."/>
            <person name="Tsygankova S."/>
            <person name="Khrameeva E."/>
            <person name="Chekanov N."/>
            <person name="Fan G."/>
            <person name="Xiao A."/>
            <person name="Zhang H."/>
            <person name="Xu X."/>
            <person name="Yang H."/>
            <person name="Solovyev V."/>
            <person name="Lee S.M."/>
            <person name="Liu X."/>
            <person name="Afonnikov D.A."/>
            <person name="Skryabin K.G."/>
        </authorList>
    </citation>
    <scope>NUCLEOTIDE SEQUENCE [LARGE SCALE GENOMIC DNA]</scope>
    <source>
        <strain evidence="2">AK-0245</strain>
        <tissue evidence="2">Whole organism</tissue>
    </source>
</reference>
<comment type="caution">
    <text evidence="2">The sequence shown here is derived from an EMBL/GenBank/DDBJ whole genome shotgun (WGS) entry which is preliminary data.</text>
</comment>
<dbReference type="InterPro" id="IPR034751">
    <property type="entry name" value="Yippee"/>
</dbReference>
<proteinExistence type="predicted"/>
<accession>A0A4S2KYL7</accession>
<dbReference type="OrthoDB" id="6407410at2759"/>
<dbReference type="InterPro" id="IPR039058">
    <property type="entry name" value="Yippee_fam"/>
</dbReference>
<dbReference type="AlphaFoldDB" id="A0A4S2KYL7"/>